<dbReference type="InterPro" id="IPR019410">
    <property type="entry name" value="Methyltransf_16"/>
</dbReference>
<dbReference type="PANTHER" id="PTHR14614:SF1">
    <property type="entry name" value="METHYLTRANSFERASE-LIKE PROTEIN 21E PSEUDOGENE-RELATED"/>
    <property type="match status" value="1"/>
</dbReference>
<dbReference type="InterPro" id="IPR029063">
    <property type="entry name" value="SAM-dependent_MTases_sf"/>
</dbReference>
<dbReference type="AlphaFoldDB" id="A0A1S3QPI8"/>
<protein>
    <submittedName>
        <fullName evidence="5">Protein-lysine methyltransferase METTL21E isoform X1</fullName>
    </submittedName>
</protein>
<dbReference type="SUPFAM" id="SSF53335">
    <property type="entry name" value="S-adenosyl-L-methionine-dependent methyltransferases"/>
    <property type="match status" value="1"/>
</dbReference>
<evidence type="ECO:0000256" key="3">
    <source>
        <dbReference type="SAM" id="MobiDB-lite"/>
    </source>
</evidence>
<dbReference type="OrthoDB" id="413520at2759"/>
<dbReference type="STRING" id="8030.ENSSSAP00000068178"/>
<evidence type="ECO:0000313" key="4">
    <source>
        <dbReference type="Proteomes" id="UP001652741"/>
    </source>
</evidence>
<feature type="region of interest" description="Disordered" evidence="3">
    <location>
        <begin position="1"/>
        <end position="67"/>
    </location>
</feature>
<dbReference type="GO" id="GO:0032259">
    <property type="term" value="P:methylation"/>
    <property type="evidence" value="ECO:0007669"/>
    <property type="project" value="UniProtKB-KW"/>
</dbReference>
<dbReference type="KEGG" id="sasa:106594760"/>
<name>A0A1S3QPI8_SALSA</name>
<dbReference type="GO" id="GO:0008168">
    <property type="term" value="F:methyltransferase activity"/>
    <property type="evidence" value="ECO:0007669"/>
    <property type="project" value="UniProtKB-KW"/>
</dbReference>
<gene>
    <name evidence="5" type="primary">LOC106594760</name>
</gene>
<feature type="compositionally biased region" description="Polar residues" evidence="3">
    <location>
        <begin position="40"/>
        <end position="52"/>
    </location>
</feature>
<keyword evidence="4" id="KW-1185">Reference proteome</keyword>
<evidence type="ECO:0000256" key="2">
    <source>
        <dbReference type="ARBA" id="ARBA00022691"/>
    </source>
</evidence>
<keyword evidence="2" id="KW-0949">S-adenosyl-L-methionine</keyword>
<dbReference type="Gene3D" id="3.40.50.150">
    <property type="entry name" value="Vaccinia Virus protein VP39"/>
    <property type="match status" value="1"/>
</dbReference>
<evidence type="ECO:0000313" key="5">
    <source>
        <dbReference type="RefSeq" id="XP_014041621.1"/>
    </source>
</evidence>
<keyword evidence="1 5" id="KW-0489">Methyltransferase</keyword>
<sequence length="352" mass="39971">MHHTQYANGGREGKEGGRGVPYPVCQGREGKEKENHIPTPHNTQPADLTETLSPLRPGAPSLKEPDSVPWTSNAPFWSNTVRFLLPLLTHKLLTPYSSPRTTRDMNVLPIQTEEDSETEGDVADAELAAAIMSRRIIQSLITVEAWEGYTFADHQIRIKESHDLYGAVMWPSAIVLCYFLDTHRDTYNLLDKNVIELGAGTGLVSVVTSLLGAKVTSTDLPEVLSNLQYNVLRNTRGQCRHPPQVTELSWGNELEQHFPQATCHYDYVFAADVVYCHPYLGELLDTFDHLCQDGTEILWAMRFRLDRENQFVERFRTRFHLEELYDLPSLCIKLYRASRKEMERKTPSGEAA</sequence>
<accession>A0A1S3QPI8</accession>
<reference evidence="5" key="1">
    <citation type="submission" date="2025-08" db="UniProtKB">
        <authorList>
            <consortium name="RefSeq"/>
        </authorList>
    </citation>
    <scope>IDENTIFICATION</scope>
</reference>
<dbReference type="Proteomes" id="UP001652741">
    <property type="component" value="Unplaced"/>
</dbReference>
<dbReference type="PaxDb" id="8030-ENSSSAP00000068178"/>
<dbReference type="Pfam" id="PF10294">
    <property type="entry name" value="Methyltransf_16"/>
    <property type="match status" value="1"/>
</dbReference>
<dbReference type="PANTHER" id="PTHR14614">
    <property type="entry name" value="HEPATOCELLULAR CARCINOMA-ASSOCIATED ANTIGEN"/>
    <property type="match status" value="1"/>
</dbReference>
<evidence type="ECO:0000256" key="1">
    <source>
        <dbReference type="ARBA" id="ARBA00022603"/>
    </source>
</evidence>
<dbReference type="RefSeq" id="XP_014041621.1">
    <property type="nucleotide sequence ID" value="XM_014186146.2"/>
</dbReference>
<keyword evidence="1 5" id="KW-0808">Transferase</keyword>
<organism evidence="4 5">
    <name type="scientific">Salmo salar</name>
    <name type="common">Atlantic salmon</name>
    <dbReference type="NCBI Taxonomy" id="8030"/>
    <lineage>
        <taxon>Eukaryota</taxon>
        <taxon>Metazoa</taxon>
        <taxon>Chordata</taxon>
        <taxon>Craniata</taxon>
        <taxon>Vertebrata</taxon>
        <taxon>Euteleostomi</taxon>
        <taxon>Actinopterygii</taxon>
        <taxon>Neopterygii</taxon>
        <taxon>Teleostei</taxon>
        <taxon>Protacanthopterygii</taxon>
        <taxon>Salmoniformes</taxon>
        <taxon>Salmonidae</taxon>
        <taxon>Salmoninae</taxon>
        <taxon>Salmo</taxon>
    </lineage>
</organism>
<dbReference type="GeneID" id="106594760"/>
<proteinExistence type="predicted"/>